<reference evidence="16" key="1">
    <citation type="journal article" date="2022" name="Cell">
        <title>Repeat-based holocentromeres influence genome architecture and karyotype evolution.</title>
        <authorList>
            <person name="Hofstatter P.G."/>
            <person name="Thangavel G."/>
            <person name="Lux T."/>
            <person name="Neumann P."/>
            <person name="Vondrak T."/>
            <person name="Novak P."/>
            <person name="Zhang M."/>
            <person name="Costa L."/>
            <person name="Castellani M."/>
            <person name="Scott A."/>
            <person name="Toegelov H."/>
            <person name="Fuchs J."/>
            <person name="Mata-Sucre Y."/>
            <person name="Dias Y."/>
            <person name="Vanzela A.L.L."/>
            <person name="Huettel B."/>
            <person name="Almeida C.C.S."/>
            <person name="Simkova H."/>
            <person name="Souza G."/>
            <person name="Pedrosa-Harand A."/>
            <person name="Macas J."/>
            <person name="Mayer K.F.X."/>
            <person name="Houben A."/>
            <person name="Marques A."/>
        </authorList>
    </citation>
    <scope>NUCLEOTIDE SEQUENCE</scope>
    <source>
        <strain evidence="16">RhyBre1mFocal</strain>
    </source>
</reference>
<evidence type="ECO:0000256" key="10">
    <source>
        <dbReference type="ARBA" id="ARBA00023239"/>
    </source>
</evidence>
<keyword evidence="7" id="KW-0443">Lipid metabolism</keyword>
<dbReference type="EC" id="4.1.1.65" evidence="3"/>
<dbReference type="PROSITE" id="PS00380">
    <property type="entry name" value="RHODANESE_1"/>
    <property type="match status" value="1"/>
</dbReference>
<dbReference type="InterPro" id="IPR036873">
    <property type="entry name" value="Rhodanese-like_dom_sf"/>
</dbReference>
<dbReference type="PANTHER" id="PTHR10067">
    <property type="entry name" value="PHOSPHATIDYLSERINE DECARBOXYLASE"/>
    <property type="match status" value="1"/>
</dbReference>
<evidence type="ECO:0000256" key="8">
    <source>
        <dbReference type="ARBA" id="ARBA00023136"/>
    </source>
</evidence>
<keyword evidence="11" id="KW-1208">Phospholipid metabolism</keyword>
<dbReference type="GO" id="GO:0006646">
    <property type="term" value="P:phosphatidylethanolamine biosynthetic process"/>
    <property type="evidence" value="ECO:0007669"/>
    <property type="project" value="TreeGrafter"/>
</dbReference>
<dbReference type="InterPro" id="IPR001763">
    <property type="entry name" value="Rhodanese-like_dom"/>
</dbReference>
<comment type="caution">
    <text evidence="16">The sequence shown here is derived from an EMBL/GenBank/DDBJ whole genome shotgun (WGS) entry which is preliminary data.</text>
</comment>
<keyword evidence="12" id="KW-0670">Pyruvate</keyword>
<sequence length="576" mass="62765">MPFSALPLVIEPADLAARLDAPELILVDLCSAAHYAEGHLPGARHVAPARTQLGSKPAPGLLRPRRTWSSCSANWASAMKPSTWSMTTKAAAGRTLHLAARCHRARPLSLPQRRPPGLDRRRPAAEHRGARAGRSTGRPDPARRATASRAYLQSRLGAEDLAIWDARGADEYRGEKVLTARGGHIPGAINFEWTAGMDRERQLRIREDLAAELERLGITRDKEIITHCQTHHRSGFTYLAAKALGYPRVKAYAGSWANGATTPTPPSNDCQGPPMKLQDRLFILAQHLLPHHLLSRVIGGFAECRAPWFKNLLTRWFVRHYDVDMRQAQVEDPTAYENFNAFFTRALKPGARPLPAEAGVVVSPSDGAISQLGRIEHGRIFQAKGHSYSLLELLGGDGLRAAPFMGGHFATIYLSPKDYHRVHMPLTGTLKEMVYVPGRIFSVNQLTAENVPELFARNERVVCIFDTAVGPMAVILVGAMIVASIETVWAGLVTPPKRELKSFAYDEAARAPITLRTGDELGRFKLGSTAIVLFGPDAVNWSAELGALSTVNMGQLLGVPTSPAPLTTVSEPGPLA</sequence>
<evidence type="ECO:0000256" key="5">
    <source>
        <dbReference type="ARBA" id="ARBA00022516"/>
    </source>
</evidence>
<evidence type="ECO:0000313" key="16">
    <source>
        <dbReference type="EMBL" id="KAJ1680840.1"/>
    </source>
</evidence>
<evidence type="ECO:0000256" key="3">
    <source>
        <dbReference type="ARBA" id="ARBA00012243"/>
    </source>
</evidence>
<evidence type="ECO:0000256" key="1">
    <source>
        <dbReference type="ARBA" id="ARBA00001928"/>
    </source>
</evidence>
<proteinExistence type="inferred from homology"/>
<dbReference type="HAMAP" id="MF_00662">
    <property type="entry name" value="PS_decarb_PSD_B_type1"/>
    <property type="match status" value="1"/>
</dbReference>
<evidence type="ECO:0000256" key="9">
    <source>
        <dbReference type="ARBA" id="ARBA00023209"/>
    </source>
</evidence>
<evidence type="ECO:0000259" key="15">
    <source>
        <dbReference type="PROSITE" id="PS50206"/>
    </source>
</evidence>
<dbReference type="GO" id="GO:0004609">
    <property type="term" value="F:phosphatidylserine decarboxylase activity"/>
    <property type="evidence" value="ECO:0007669"/>
    <property type="project" value="UniProtKB-EC"/>
</dbReference>
<evidence type="ECO:0000256" key="4">
    <source>
        <dbReference type="ARBA" id="ARBA00022475"/>
    </source>
</evidence>
<name>A0A9Q0BWL6_9POAL</name>
<evidence type="ECO:0000256" key="12">
    <source>
        <dbReference type="ARBA" id="ARBA00023317"/>
    </source>
</evidence>
<accession>A0A9Q0BWL6</accession>
<dbReference type="AlphaFoldDB" id="A0A9Q0BWL6"/>
<feature type="compositionally biased region" description="Basic and acidic residues" evidence="14">
    <location>
        <begin position="116"/>
        <end position="129"/>
    </location>
</feature>
<dbReference type="NCBIfam" id="TIGR00163">
    <property type="entry name" value="PS_decarb"/>
    <property type="match status" value="1"/>
</dbReference>
<dbReference type="Proteomes" id="UP001151287">
    <property type="component" value="Unassembled WGS sequence"/>
</dbReference>
<dbReference type="InterPro" id="IPR033178">
    <property type="entry name" value="PSD_type1_pro"/>
</dbReference>
<dbReference type="Pfam" id="PF02666">
    <property type="entry name" value="PS_Dcarbxylase"/>
    <property type="match status" value="1"/>
</dbReference>
<evidence type="ECO:0000313" key="17">
    <source>
        <dbReference type="Proteomes" id="UP001151287"/>
    </source>
</evidence>
<dbReference type="Pfam" id="PF00581">
    <property type="entry name" value="Rhodanese"/>
    <property type="match status" value="2"/>
</dbReference>
<dbReference type="GO" id="GO:0004792">
    <property type="term" value="F:thiosulfate-cyanide sulfurtransferase activity"/>
    <property type="evidence" value="ECO:0007669"/>
    <property type="project" value="InterPro"/>
</dbReference>
<protein>
    <recommendedName>
        <fullName evidence="3">phosphatidylserine decarboxylase</fullName>
        <ecNumber evidence="3">4.1.1.65</ecNumber>
    </recommendedName>
</protein>
<keyword evidence="9" id="KW-0594">Phospholipid biosynthesis</keyword>
<feature type="domain" description="Rhodanese" evidence="15">
    <location>
        <begin position="20"/>
        <end position="46"/>
    </location>
</feature>
<dbReference type="CDD" id="cd01449">
    <property type="entry name" value="TST_Repeat_2"/>
    <property type="match status" value="1"/>
</dbReference>
<dbReference type="InterPro" id="IPR033177">
    <property type="entry name" value="PSD-B"/>
</dbReference>
<dbReference type="InterPro" id="IPR003817">
    <property type="entry name" value="PS_Dcarbxylase"/>
</dbReference>
<evidence type="ECO:0000256" key="13">
    <source>
        <dbReference type="ARBA" id="ARBA00024326"/>
    </source>
</evidence>
<dbReference type="PROSITE" id="PS50206">
    <property type="entry name" value="RHODANESE_3"/>
    <property type="match status" value="2"/>
</dbReference>
<evidence type="ECO:0000256" key="6">
    <source>
        <dbReference type="ARBA" id="ARBA00022793"/>
    </source>
</evidence>
<gene>
    <name evidence="16" type="ORF">LUZ63_023944</name>
</gene>
<comment type="cofactor">
    <cofactor evidence="1">
        <name>pyruvate</name>
        <dbReference type="ChEBI" id="CHEBI:15361"/>
    </cofactor>
</comment>
<keyword evidence="4" id="KW-1003">Cell membrane</keyword>
<dbReference type="InterPro" id="IPR001307">
    <property type="entry name" value="Thiosulphate_STrfase_CS"/>
</dbReference>
<comment type="pathway">
    <text evidence="13">Phospholipid metabolism; phosphatidylethanolamine biosynthesis.</text>
</comment>
<evidence type="ECO:0000256" key="7">
    <source>
        <dbReference type="ARBA" id="ARBA00023098"/>
    </source>
</evidence>
<keyword evidence="17" id="KW-1185">Reference proteome</keyword>
<dbReference type="SUPFAM" id="SSF52821">
    <property type="entry name" value="Rhodanese/Cell cycle control phosphatase"/>
    <property type="match status" value="2"/>
</dbReference>
<keyword evidence="10" id="KW-0456">Lyase</keyword>
<organism evidence="16 17">
    <name type="scientific">Rhynchospora breviuscula</name>
    <dbReference type="NCBI Taxonomy" id="2022672"/>
    <lineage>
        <taxon>Eukaryota</taxon>
        <taxon>Viridiplantae</taxon>
        <taxon>Streptophyta</taxon>
        <taxon>Embryophyta</taxon>
        <taxon>Tracheophyta</taxon>
        <taxon>Spermatophyta</taxon>
        <taxon>Magnoliopsida</taxon>
        <taxon>Liliopsida</taxon>
        <taxon>Poales</taxon>
        <taxon>Cyperaceae</taxon>
        <taxon>Cyperoideae</taxon>
        <taxon>Rhynchosporeae</taxon>
        <taxon>Rhynchospora</taxon>
    </lineage>
</organism>
<dbReference type="OrthoDB" id="4330at2759"/>
<evidence type="ECO:0000256" key="11">
    <source>
        <dbReference type="ARBA" id="ARBA00023264"/>
    </source>
</evidence>
<dbReference type="EMBL" id="JAMQYH010001327">
    <property type="protein sequence ID" value="KAJ1680840.1"/>
    <property type="molecule type" value="Genomic_DNA"/>
</dbReference>
<comment type="pathway">
    <text evidence="2">Lipid metabolism.</text>
</comment>
<dbReference type="SMART" id="SM00450">
    <property type="entry name" value="RHOD"/>
    <property type="match status" value="1"/>
</dbReference>
<dbReference type="PANTHER" id="PTHR10067:SF6">
    <property type="entry name" value="PHOSPHATIDYLSERINE DECARBOXYLASE PROENZYME, MITOCHONDRIAL"/>
    <property type="match status" value="1"/>
</dbReference>
<feature type="domain" description="Rhodanese" evidence="15">
    <location>
        <begin position="157"/>
        <end position="268"/>
    </location>
</feature>
<keyword evidence="6" id="KW-0210">Decarboxylase</keyword>
<keyword evidence="5" id="KW-0444">Lipid biosynthesis</keyword>
<evidence type="ECO:0000256" key="14">
    <source>
        <dbReference type="SAM" id="MobiDB-lite"/>
    </source>
</evidence>
<dbReference type="Gene3D" id="3.40.250.10">
    <property type="entry name" value="Rhodanese-like domain"/>
    <property type="match status" value="2"/>
</dbReference>
<feature type="region of interest" description="Disordered" evidence="14">
    <location>
        <begin position="107"/>
        <end position="147"/>
    </location>
</feature>
<evidence type="ECO:0000256" key="2">
    <source>
        <dbReference type="ARBA" id="ARBA00005189"/>
    </source>
</evidence>
<keyword evidence="8" id="KW-0472">Membrane</keyword>